<dbReference type="GO" id="GO:0005085">
    <property type="term" value="F:guanyl-nucleotide exchange factor activity"/>
    <property type="evidence" value="ECO:0007669"/>
    <property type="project" value="UniProtKB-KW"/>
</dbReference>
<evidence type="ECO:0000256" key="6">
    <source>
        <dbReference type="SAM" id="MobiDB-lite"/>
    </source>
</evidence>
<feature type="compositionally biased region" description="Low complexity" evidence="6">
    <location>
        <begin position="316"/>
        <end position="367"/>
    </location>
</feature>
<organism evidence="7 8">
    <name type="scientific">Asterophora parasitica</name>
    <dbReference type="NCBI Taxonomy" id="117018"/>
    <lineage>
        <taxon>Eukaryota</taxon>
        <taxon>Fungi</taxon>
        <taxon>Dikarya</taxon>
        <taxon>Basidiomycota</taxon>
        <taxon>Agaricomycotina</taxon>
        <taxon>Agaricomycetes</taxon>
        <taxon>Agaricomycetidae</taxon>
        <taxon>Agaricales</taxon>
        <taxon>Tricholomatineae</taxon>
        <taxon>Lyophyllaceae</taxon>
        <taxon>Asterophora</taxon>
    </lineage>
</organism>
<keyword evidence="5" id="KW-0143">Chaperone</keyword>
<sequence>MANILQSYTALSSSSSRSDVSAVLQSIIDASPFAIDASSRTELIKSLLRDLKAASNTIGSKTLSSKDASQALLAVKTLGKHPAGSEFLASPANLATLLALSTSFKDDQEASSEALRSIANALLLVDKGRSTFLQKEVDGGNVAIGLLEKSSNPDHIFILSRILFLATASGPAFVQSLVEDKHNGRTVVEIIGIKLDLLTVGLLAGTKMTREAISDILKLTFNLLLHYPKMVKEQPQTSEASDPNERSVLGDFWSSRLDGLLPPLLRTFAALPPTFPNPVSAPLTHVIHSLITIPINAELRPIWLGTNTSSNTTTKPAPTSSSNSPRRTSRAHTPSASSSSSTRGDSPTRSSPSSHPHTSSPTSPKPSTLDRALSVIAAGRRSFSRSPPSATQTLPPTSVLQRACDLLDVALSHYFPGSVEADAQEVRDKLKLELPPDNSLDDVLSPLVVLLTRFCVADDGSRVRVRQWIVPDDLDRSAPLEGRADVLGRCLRLLGSVYHPRLKDAVGELLFAMCDSNASILSTLVGYGNVAGFLFNKGILSAPPPATATTSTFNPAMTTASDASINPITGAVAEPKQHLPEMDDDEKEREMEKLFVLFDRLEKTGAIPASQNPMRKAIQNATSG</sequence>
<comment type="subcellular location">
    <subcellularLocation>
        <location evidence="1">Cytoplasm</location>
        <location evidence="1">Cell cortex</location>
    </subcellularLocation>
</comment>
<dbReference type="GO" id="GO:0001965">
    <property type="term" value="F:G-protein alpha-subunit binding"/>
    <property type="evidence" value="ECO:0007669"/>
    <property type="project" value="TreeGrafter"/>
</dbReference>
<protein>
    <recommendedName>
        <fullName evidence="9">Guanine nucleotide exchange factor</fullName>
    </recommendedName>
</protein>
<proteinExistence type="inferred from homology"/>
<evidence type="ECO:0008006" key="9">
    <source>
        <dbReference type="Google" id="ProtNLM"/>
    </source>
</evidence>
<dbReference type="InterPro" id="IPR008376">
    <property type="entry name" value="Chaperone_Ric-8_A/B"/>
</dbReference>
<evidence type="ECO:0000256" key="2">
    <source>
        <dbReference type="ARBA" id="ARBA00009049"/>
    </source>
</evidence>
<evidence type="ECO:0000313" key="7">
    <source>
        <dbReference type="EMBL" id="KAG5641895.1"/>
    </source>
</evidence>
<comment type="similarity">
    <text evidence="2">Belongs to the synembryn family.</text>
</comment>
<evidence type="ECO:0000256" key="1">
    <source>
        <dbReference type="ARBA" id="ARBA00004544"/>
    </source>
</evidence>
<dbReference type="EMBL" id="JABCKV010000236">
    <property type="protein sequence ID" value="KAG5641895.1"/>
    <property type="molecule type" value="Genomic_DNA"/>
</dbReference>
<dbReference type="GO" id="GO:0007186">
    <property type="term" value="P:G protein-coupled receptor signaling pathway"/>
    <property type="evidence" value="ECO:0007669"/>
    <property type="project" value="TreeGrafter"/>
</dbReference>
<dbReference type="OrthoDB" id="5585685at2759"/>
<reference evidence="7" key="1">
    <citation type="submission" date="2020-07" db="EMBL/GenBank/DDBJ databases">
        <authorList>
            <person name="Nieuwenhuis M."/>
            <person name="Van De Peppel L.J.J."/>
        </authorList>
    </citation>
    <scope>NUCLEOTIDE SEQUENCE</scope>
    <source>
        <strain evidence="7">AP01</strain>
        <tissue evidence="7">Mycelium</tissue>
    </source>
</reference>
<dbReference type="PANTHER" id="PTHR12425">
    <property type="entry name" value="SYNEMBRYN"/>
    <property type="match status" value="1"/>
</dbReference>
<reference evidence="7" key="2">
    <citation type="submission" date="2021-10" db="EMBL/GenBank/DDBJ databases">
        <title>Phylogenomics reveals ancestral predisposition of the termite-cultivated fungus Termitomyces towards a domesticated lifestyle.</title>
        <authorList>
            <person name="Auxier B."/>
            <person name="Grum-Grzhimaylo A."/>
            <person name="Cardenas M.E."/>
            <person name="Lodge J.D."/>
            <person name="Laessoe T."/>
            <person name="Pedersen O."/>
            <person name="Smith M.E."/>
            <person name="Kuyper T.W."/>
            <person name="Franco-Molano E.A."/>
            <person name="Baroni T.J."/>
            <person name="Aanen D.K."/>
        </authorList>
    </citation>
    <scope>NUCLEOTIDE SEQUENCE</scope>
    <source>
        <strain evidence="7">AP01</strain>
        <tissue evidence="7">Mycelium</tissue>
    </source>
</reference>
<dbReference type="PRINTS" id="PR01802">
    <property type="entry name" value="SYNEMBRYN"/>
</dbReference>
<evidence type="ECO:0000256" key="4">
    <source>
        <dbReference type="ARBA" id="ARBA00022658"/>
    </source>
</evidence>
<evidence type="ECO:0000256" key="5">
    <source>
        <dbReference type="ARBA" id="ARBA00023186"/>
    </source>
</evidence>
<gene>
    <name evidence="7" type="ORF">DXG03_003982</name>
</gene>
<dbReference type="PANTHER" id="PTHR12425:SF5">
    <property type="entry name" value="SYNEMBRYN"/>
    <property type="match status" value="1"/>
</dbReference>
<dbReference type="AlphaFoldDB" id="A0A9P7KAH0"/>
<name>A0A9P7KAH0_9AGAR</name>
<dbReference type="InterPro" id="IPR019318">
    <property type="entry name" value="Gua_nucleotide_exch_fac_Ric8"/>
</dbReference>
<accession>A0A9P7KAH0</accession>
<keyword evidence="8" id="KW-1185">Reference proteome</keyword>
<evidence type="ECO:0000313" key="8">
    <source>
        <dbReference type="Proteomes" id="UP000775547"/>
    </source>
</evidence>
<keyword evidence="4" id="KW-0344">Guanine-nucleotide releasing factor</keyword>
<comment type="caution">
    <text evidence="7">The sequence shown here is derived from an EMBL/GenBank/DDBJ whole genome shotgun (WGS) entry which is preliminary data.</text>
</comment>
<dbReference type="Pfam" id="PF10165">
    <property type="entry name" value="Ric8"/>
    <property type="match status" value="1"/>
</dbReference>
<evidence type="ECO:0000256" key="3">
    <source>
        <dbReference type="ARBA" id="ARBA00022490"/>
    </source>
</evidence>
<feature type="region of interest" description="Disordered" evidence="6">
    <location>
        <begin position="307"/>
        <end position="369"/>
    </location>
</feature>
<keyword evidence="3" id="KW-0963">Cytoplasm</keyword>
<dbReference type="GO" id="GO:0005938">
    <property type="term" value="C:cell cortex"/>
    <property type="evidence" value="ECO:0007669"/>
    <property type="project" value="UniProtKB-SubCell"/>
</dbReference>
<dbReference type="Proteomes" id="UP000775547">
    <property type="component" value="Unassembled WGS sequence"/>
</dbReference>